<dbReference type="Proteomes" id="UP000251341">
    <property type="component" value="Unassembled WGS sequence"/>
</dbReference>
<feature type="transmembrane region" description="Helical" evidence="10">
    <location>
        <begin position="243"/>
        <end position="268"/>
    </location>
</feature>
<evidence type="ECO:0000256" key="1">
    <source>
        <dbReference type="ARBA" id="ARBA00004429"/>
    </source>
</evidence>
<feature type="transmembrane region" description="Helical" evidence="10">
    <location>
        <begin position="195"/>
        <end position="223"/>
    </location>
</feature>
<name>A0A315EQ86_9BURK</name>
<keyword evidence="9" id="KW-0511">Multifunctional enzyme</keyword>
<comment type="catalytic activity">
    <reaction evidence="9">
        <text>Typically cleaves a -Gly-|-Phe- bond to release an N-terminal, basic peptide of 5-8 residues from type IV prepilin, and then N-methylates the new N-terminal amino group, the methyl donor being S-adenosyl-L-methionine.</text>
        <dbReference type="EC" id="3.4.23.43"/>
    </reaction>
</comment>
<protein>
    <recommendedName>
        <fullName evidence="9">Prepilin leader peptidase/N-methyltransferase</fullName>
        <ecNumber evidence="9">2.1.1.-</ecNumber>
        <ecNumber evidence="9">3.4.23.43</ecNumber>
    </recommendedName>
</protein>
<dbReference type="InterPro" id="IPR000045">
    <property type="entry name" value="Prepilin_IV_endopep_pep"/>
</dbReference>
<gene>
    <name evidence="13" type="ORF">B9Z44_04960</name>
</gene>
<organism evidence="13 14">
    <name type="scientific">Limnohabitans curvus</name>
    <dbReference type="NCBI Taxonomy" id="323423"/>
    <lineage>
        <taxon>Bacteria</taxon>
        <taxon>Pseudomonadati</taxon>
        <taxon>Pseudomonadota</taxon>
        <taxon>Betaproteobacteria</taxon>
        <taxon>Burkholderiales</taxon>
        <taxon>Comamonadaceae</taxon>
        <taxon>Limnohabitans</taxon>
    </lineage>
</organism>
<keyword evidence="4" id="KW-0997">Cell inner membrane</keyword>
<dbReference type="PANTHER" id="PTHR30487">
    <property type="entry name" value="TYPE 4 PREPILIN-LIKE PROTEINS LEADER PEPTIDE-PROCESSING ENZYME"/>
    <property type="match status" value="1"/>
</dbReference>
<evidence type="ECO:0000256" key="10">
    <source>
        <dbReference type="SAM" id="Phobius"/>
    </source>
</evidence>
<evidence type="ECO:0000256" key="9">
    <source>
        <dbReference type="RuleBase" id="RU003794"/>
    </source>
</evidence>
<comment type="caution">
    <text evidence="13">The sequence shown here is derived from an EMBL/GenBank/DDBJ whole genome shotgun (WGS) entry which is preliminary data.</text>
</comment>
<dbReference type="PRINTS" id="PR00864">
    <property type="entry name" value="PREPILNPTASE"/>
</dbReference>
<dbReference type="Pfam" id="PF01478">
    <property type="entry name" value="Peptidase_A24"/>
    <property type="match status" value="1"/>
</dbReference>
<evidence type="ECO:0000256" key="3">
    <source>
        <dbReference type="ARBA" id="ARBA00022475"/>
    </source>
</evidence>
<keyword evidence="6 10" id="KW-1133">Transmembrane helix</keyword>
<feature type="domain" description="Prepilin peptidase A24 N-terminal" evidence="12">
    <location>
        <begin position="9"/>
        <end position="104"/>
    </location>
</feature>
<reference evidence="13 14" key="1">
    <citation type="submission" date="2017-04" db="EMBL/GenBank/DDBJ databases">
        <title>Unexpected and diverse lifestyles within the genus Limnohabitans.</title>
        <authorList>
            <person name="Kasalicky V."/>
            <person name="Mehrshad M."/>
            <person name="Andrei S.-A."/>
            <person name="Salcher M."/>
            <person name="Kratochvilova H."/>
            <person name="Simek K."/>
            <person name="Ghai R."/>
        </authorList>
    </citation>
    <scope>NUCLEOTIDE SEQUENCE [LARGE SCALE GENOMIC DNA]</scope>
    <source>
        <strain evidence="13 14">MWH-C5</strain>
    </source>
</reference>
<feature type="transmembrane region" description="Helical" evidence="10">
    <location>
        <begin position="162"/>
        <end position="183"/>
    </location>
</feature>
<dbReference type="GO" id="GO:0005886">
    <property type="term" value="C:plasma membrane"/>
    <property type="evidence" value="ECO:0007669"/>
    <property type="project" value="UniProtKB-SubCell"/>
</dbReference>
<keyword evidence="9" id="KW-0645">Protease</keyword>
<feature type="transmembrane region" description="Helical" evidence="10">
    <location>
        <begin position="101"/>
        <end position="125"/>
    </location>
</feature>
<evidence type="ECO:0000256" key="4">
    <source>
        <dbReference type="ARBA" id="ARBA00022519"/>
    </source>
</evidence>
<evidence type="ECO:0000256" key="2">
    <source>
        <dbReference type="ARBA" id="ARBA00005801"/>
    </source>
</evidence>
<dbReference type="AlphaFoldDB" id="A0A315EQ86"/>
<dbReference type="RefSeq" id="WP_108358295.1">
    <property type="nucleotide sequence ID" value="NZ_NESP01000001.1"/>
</dbReference>
<dbReference type="GO" id="GO:0004190">
    <property type="term" value="F:aspartic-type endopeptidase activity"/>
    <property type="evidence" value="ECO:0007669"/>
    <property type="project" value="UniProtKB-EC"/>
</dbReference>
<evidence type="ECO:0000256" key="6">
    <source>
        <dbReference type="ARBA" id="ARBA00022989"/>
    </source>
</evidence>
<evidence type="ECO:0000313" key="14">
    <source>
        <dbReference type="Proteomes" id="UP000251341"/>
    </source>
</evidence>
<evidence type="ECO:0000259" key="12">
    <source>
        <dbReference type="Pfam" id="PF06750"/>
    </source>
</evidence>
<dbReference type="EMBL" id="NESP01000001">
    <property type="protein sequence ID" value="PUE58998.1"/>
    <property type="molecule type" value="Genomic_DNA"/>
</dbReference>
<keyword evidence="5 9" id="KW-0812">Transmembrane</keyword>
<dbReference type="EC" id="2.1.1.-" evidence="9"/>
<dbReference type="GO" id="GO:0032259">
    <property type="term" value="P:methylation"/>
    <property type="evidence" value="ECO:0007669"/>
    <property type="project" value="UniProtKB-KW"/>
</dbReference>
<dbReference type="Gene3D" id="1.20.120.1220">
    <property type="match status" value="1"/>
</dbReference>
<proteinExistence type="inferred from homology"/>
<dbReference type="PANTHER" id="PTHR30487:SF0">
    <property type="entry name" value="PREPILIN LEADER PEPTIDASE_N-METHYLTRANSFERASE-RELATED"/>
    <property type="match status" value="1"/>
</dbReference>
<dbReference type="InterPro" id="IPR014032">
    <property type="entry name" value="Peptidase_A24A_bac"/>
</dbReference>
<comment type="function">
    <text evidence="9">Plays an essential role in type IV pili and type II pseudopili formation by proteolytically removing the leader sequence from substrate proteins and subsequently monomethylating the alpha-amino group of the newly exposed N-terminal phenylalanine.</text>
</comment>
<accession>A0A315EQ86</accession>
<dbReference type="InterPro" id="IPR010627">
    <property type="entry name" value="Prepilin_pept_A24_N"/>
</dbReference>
<evidence type="ECO:0000256" key="8">
    <source>
        <dbReference type="RuleBase" id="RU003793"/>
    </source>
</evidence>
<keyword evidence="3" id="KW-1003">Cell membrane</keyword>
<keyword evidence="9" id="KW-0808">Transferase</keyword>
<evidence type="ECO:0000256" key="7">
    <source>
        <dbReference type="ARBA" id="ARBA00023136"/>
    </source>
</evidence>
<feature type="domain" description="Prepilin type IV endopeptidase peptidase" evidence="11">
    <location>
        <begin position="115"/>
        <end position="224"/>
    </location>
</feature>
<sequence length="269" mass="29292">MTWLIAFGLGLLMGSFVNVVVHRLPRMVMAEPDAAHTNQRYDLCWPASHCPHCHTPLKWHHNIPLLSFVWLKGRCGFCQRAIHPLYPLLEVITALTWVACAWHWGLSVTALCWALFATTLLALAVIDWQTTLLPDDLTQALVWGGLIASASGWLPLRLDQSVWGAVAGYGVLWCVATAFERITGKQGMGAGDFKLLAGLGAWLGPLALIPLLMLASLSGAIFGLTLKFIDRLHPDGYIPFGPFLAAAGLLIAVVGMGPIATWLGWSFFA</sequence>
<dbReference type="GO" id="GO:0008168">
    <property type="term" value="F:methyltransferase activity"/>
    <property type="evidence" value="ECO:0007669"/>
    <property type="project" value="UniProtKB-KW"/>
</dbReference>
<keyword evidence="14" id="KW-1185">Reference proteome</keyword>
<keyword evidence="9" id="KW-0378">Hydrolase</keyword>
<dbReference type="GO" id="GO:0006465">
    <property type="term" value="P:signal peptide processing"/>
    <property type="evidence" value="ECO:0007669"/>
    <property type="project" value="TreeGrafter"/>
</dbReference>
<evidence type="ECO:0000313" key="13">
    <source>
        <dbReference type="EMBL" id="PUE58998.1"/>
    </source>
</evidence>
<dbReference type="Pfam" id="PF06750">
    <property type="entry name" value="A24_N_bact"/>
    <property type="match status" value="1"/>
</dbReference>
<keyword evidence="7 10" id="KW-0472">Membrane</keyword>
<evidence type="ECO:0000256" key="5">
    <source>
        <dbReference type="ARBA" id="ARBA00022692"/>
    </source>
</evidence>
<dbReference type="EC" id="3.4.23.43" evidence="9"/>
<keyword evidence="9" id="KW-0489">Methyltransferase</keyword>
<comment type="similarity">
    <text evidence="2 8">Belongs to the peptidase A24 family.</text>
</comment>
<evidence type="ECO:0000259" key="11">
    <source>
        <dbReference type="Pfam" id="PF01478"/>
    </source>
</evidence>
<comment type="subcellular location">
    <subcellularLocation>
        <location evidence="1">Cell inner membrane</location>
        <topology evidence="1">Multi-pass membrane protein</topology>
    </subcellularLocation>
    <subcellularLocation>
        <location evidence="9">Cell membrane</location>
        <topology evidence="9">Multi-pass membrane protein</topology>
    </subcellularLocation>
</comment>
<dbReference type="InterPro" id="IPR050882">
    <property type="entry name" value="Prepilin_peptidase/N-MTase"/>
</dbReference>